<sequence length="118" mass="12935">MDHGGQQAEAVPLQVGRYDVPPGQPGGPAMVQYTTVTISNDPPKDHIIWSIFNLVYGNMFCLGLAALIYSVKVILFYVQHLNSVATALISLTILSSIIAVIVISVNVNANSYYNHRRY</sequence>
<name>A0A3Q3IK14_MONAL</name>
<dbReference type="AlphaFoldDB" id="A0A3Q3IK14"/>
<comment type="similarity">
    <text evidence="2">Belongs to the CD225/Dispanin family.</text>
</comment>
<comment type="subcellular location">
    <subcellularLocation>
        <location evidence="1">Membrane</location>
    </subcellularLocation>
</comment>
<dbReference type="InterPro" id="IPR007593">
    <property type="entry name" value="CD225/Dispanin_fam"/>
</dbReference>
<evidence type="ECO:0000256" key="4">
    <source>
        <dbReference type="ARBA" id="ARBA00022989"/>
    </source>
</evidence>
<dbReference type="Ensembl" id="ENSMALT00000005252.1">
    <property type="protein sequence ID" value="ENSMALP00000005133.1"/>
    <property type="gene ID" value="ENSMALG00000003703.1"/>
</dbReference>
<proteinExistence type="inferred from homology"/>
<dbReference type="Pfam" id="PF04505">
    <property type="entry name" value="CD225"/>
    <property type="match status" value="1"/>
</dbReference>
<dbReference type="PANTHER" id="PTHR13999">
    <property type="entry name" value="INTERFERON INDUCIBLE TRANSMEMBRANE PROTEIN"/>
    <property type="match status" value="1"/>
</dbReference>
<keyword evidence="5 6" id="KW-0472">Membrane</keyword>
<reference evidence="7" key="1">
    <citation type="submission" date="2025-08" db="UniProtKB">
        <authorList>
            <consortium name="Ensembl"/>
        </authorList>
    </citation>
    <scope>IDENTIFICATION</scope>
</reference>
<evidence type="ECO:0000256" key="6">
    <source>
        <dbReference type="SAM" id="Phobius"/>
    </source>
</evidence>
<feature type="transmembrane region" description="Helical" evidence="6">
    <location>
        <begin position="84"/>
        <end position="107"/>
    </location>
</feature>
<evidence type="ECO:0000313" key="7">
    <source>
        <dbReference type="Ensembl" id="ENSMALP00000005133.1"/>
    </source>
</evidence>
<dbReference type="GO" id="GO:0005886">
    <property type="term" value="C:plasma membrane"/>
    <property type="evidence" value="ECO:0007669"/>
    <property type="project" value="TreeGrafter"/>
</dbReference>
<reference evidence="7" key="2">
    <citation type="submission" date="2025-09" db="UniProtKB">
        <authorList>
            <consortium name="Ensembl"/>
        </authorList>
    </citation>
    <scope>IDENTIFICATION</scope>
</reference>
<evidence type="ECO:0000256" key="2">
    <source>
        <dbReference type="ARBA" id="ARBA00006843"/>
    </source>
</evidence>
<keyword evidence="8" id="KW-1185">Reference proteome</keyword>
<evidence type="ECO:0000256" key="1">
    <source>
        <dbReference type="ARBA" id="ARBA00004370"/>
    </source>
</evidence>
<keyword evidence="3 6" id="KW-0812">Transmembrane</keyword>
<accession>A0A3Q3IK14</accession>
<dbReference type="STRING" id="43700.ENSMALP00000005133"/>
<evidence type="ECO:0000256" key="5">
    <source>
        <dbReference type="ARBA" id="ARBA00023136"/>
    </source>
</evidence>
<dbReference type="Proteomes" id="UP000261600">
    <property type="component" value="Unplaced"/>
</dbReference>
<feature type="transmembrane region" description="Helical" evidence="6">
    <location>
        <begin position="54"/>
        <end position="78"/>
    </location>
</feature>
<dbReference type="InterPro" id="IPR051517">
    <property type="entry name" value="IFITM_antiviral_protein"/>
</dbReference>
<evidence type="ECO:0000313" key="8">
    <source>
        <dbReference type="Proteomes" id="UP000261600"/>
    </source>
</evidence>
<evidence type="ECO:0000256" key="3">
    <source>
        <dbReference type="ARBA" id="ARBA00022692"/>
    </source>
</evidence>
<organism evidence="7 8">
    <name type="scientific">Monopterus albus</name>
    <name type="common">Swamp eel</name>
    <dbReference type="NCBI Taxonomy" id="43700"/>
    <lineage>
        <taxon>Eukaryota</taxon>
        <taxon>Metazoa</taxon>
        <taxon>Chordata</taxon>
        <taxon>Craniata</taxon>
        <taxon>Vertebrata</taxon>
        <taxon>Euteleostomi</taxon>
        <taxon>Actinopterygii</taxon>
        <taxon>Neopterygii</taxon>
        <taxon>Teleostei</taxon>
        <taxon>Neoteleostei</taxon>
        <taxon>Acanthomorphata</taxon>
        <taxon>Anabantaria</taxon>
        <taxon>Synbranchiformes</taxon>
        <taxon>Synbranchidae</taxon>
        <taxon>Monopterus</taxon>
    </lineage>
</organism>
<keyword evidence="4 6" id="KW-1133">Transmembrane helix</keyword>
<protein>
    <submittedName>
        <fullName evidence="7">Uncharacterized protein</fullName>
    </submittedName>
</protein>